<proteinExistence type="predicted"/>
<sequence length="249" mass="27017">MNKIISKIGIAFALLALIGSCSVENLPQDEEAYGRINFALNAGDARAIDTSYDKNAFQVSVKQGNNTVVKPQPYSEMQDGVLVKVGSGYQAYAESCSEAEAESANGGWGRIRYYGASELFAVAKDQAMWVELPCAVVNAAVSVQTDEEVTSSAYRLTIQASDNTGRSLTFDSSTKENIAYFNVAGSRTIQYTLTIGDYTLSQSFAIQPQHSYTLDVHKQTNEEITVSIGVTVDDTVDEDTTEGTYNPYV</sequence>
<organism evidence="2 3">
    <name type="scientific">Phocaeicola intestinalis</name>
    <dbReference type="NCBI Taxonomy" id="2762212"/>
    <lineage>
        <taxon>Bacteria</taxon>
        <taxon>Pseudomonadati</taxon>
        <taxon>Bacteroidota</taxon>
        <taxon>Bacteroidia</taxon>
        <taxon>Bacteroidales</taxon>
        <taxon>Bacteroidaceae</taxon>
        <taxon>Phocaeicola</taxon>
    </lineage>
</organism>
<dbReference type="RefSeq" id="WP_191765222.1">
    <property type="nucleotide sequence ID" value="NZ_JACSPP010000070.1"/>
</dbReference>
<comment type="caution">
    <text evidence="2">The sequence shown here is derived from an EMBL/GenBank/DDBJ whole genome shotgun (WGS) entry which is preliminary data.</text>
</comment>
<evidence type="ECO:0000313" key="3">
    <source>
        <dbReference type="Proteomes" id="UP000620874"/>
    </source>
</evidence>
<keyword evidence="3" id="KW-1185">Reference proteome</keyword>
<name>A0ABR8YC64_9BACT</name>
<feature type="signal peptide" evidence="1">
    <location>
        <begin position="1"/>
        <end position="25"/>
    </location>
</feature>
<feature type="chain" id="PRO_5046935243" evidence="1">
    <location>
        <begin position="26"/>
        <end position="249"/>
    </location>
</feature>
<accession>A0ABR8YC64</accession>
<dbReference type="Proteomes" id="UP000620874">
    <property type="component" value="Unassembled WGS sequence"/>
</dbReference>
<reference evidence="2 3" key="1">
    <citation type="submission" date="2020-08" db="EMBL/GenBank/DDBJ databases">
        <title>A Genomic Blueprint of the Chicken Gut Microbiome.</title>
        <authorList>
            <person name="Gilroy R."/>
            <person name="Ravi A."/>
            <person name="Getino M."/>
            <person name="Pursley I."/>
            <person name="Horton D.L."/>
            <person name="Alikhan N.-F."/>
            <person name="Baker D."/>
            <person name="Gharbi K."/>
            <person name="Hall N."/>
            <person name="Watson M."/>
            <person name="Adriaenssens E.M."/>
            <person name="Foster-Nyarko E."/>
            <person name="Jarju S."/>
            <person name="Secka A."/>
            <person name="Antonio M."/>
            <person name="Oren A."/>
            <person name="Chaudhuri R."/>
            <person name="La Ragione R.M."/>
            <person name="Hildebrand F."/>
            <person name="Pallen M.J."/>
        </authorList>
    </citation>
    <scope>NUCLEOTIDE SEQUENCE [LARGE SCALE GENOMIC DNA]</scope>
    <source>
        <strain evidence="2 3">Sa1CVN1</strain>
    </source>
</reference>
<keyword evidence="1" id="KW-0732">Signal</keyword>
<gene>
    <name evidence="2" type="ORF">H9625_15445</name>
</gene>
<dbReference type="InterPro" id="IPR027840">
    <property type="entry name" value="DUF4493"/>
</dbReference>
<protein>
    <submittedName>
        <fullName evidence="2">DUF4493 domain-containing protein</fullName>
    </submittedName>
</protein>
<dbReference type="PROSITE" id="PS51257">
    <property type="entry name" value="PROKAR_LIPOPROTEIN"/>
    <property type="match status" value="1"/>
</dbReference>
<evidence type="ECO:0000256" key="1">
    <source>
        <dbReference type="SAM" id="SignalP"/>
    </source>
</evidence>
<evidence type="ECO:0000313" key="2">
    <source>
        <dbReference type="EMBL" id="MBD8041806.1"/>
    </source>
</evidence>
<dbReference type="Pfam" id="PF14900">
    <property type="entry name" value="DUF4493"/>
    <property type="match status" value="1"/>
</dbReference>
<dbReference type="EMBL" id="JACSPP010000070">
    <property type="protein sequence ID" value="MBD8041806.1"/>
    <property type="molecule type" value="Genomic_DNA"/>
</dbReference>